<keyword evidence="2" id="KW-0813">Transport</keyword>
<evidence type="ECO:0000256" key="6">
    <source>
        <dbReference type="ARBA" id="ARBA00023136"/>
    </source>
</evidence>
<evidence type="ECO:0000256" key="7">
    <source>
        <dbReference type="ARBA" id="ARBA00023303"/>
    </source>
</evidence>
<feature type="domain" description="Potassium channel" evidence="9">
    <location>
        <begin position="1"/>
        <end position="50"/>
    </location>
</feature>
<dbReference type="GO" id="GO:0001508">
    <property type="term" value="P:action potential"/>
    <property type="evidence" value="ECO:0007669"/>
    <property type="project" value="TreeGrafter"/>
</dbReference>
<keyword evidence="6 8" id="KW-0472">Membrane</keyword>
<dbReference type="InterPro" id="IPR013099">
    <property type="entry name" value="K_chnl_dom"/>
</dbReference>
<feature type="transmembrane region" description="Helical" evidence="8">
    <location>
        <begin position="25"/>
        <end position="49"/>
    </location>
</feature>
<dbReference type="PANTHER" id="PTHR11537">
    <property type="entry name" value="VOLTAGE-GATED POTASSIUM CHANNEL"/>
    <property type="match status" value="1"/>
</dbReference>
<proteinExistence type="predicted"/>
<evidence type="ECO:0000256" key="2">
    <source>
        <dbReference type="ARBA" id="ARBA00022448"/>
    </source>
</evidence>
<organism evidence="10">
    <name type="scientific">Serratia fonticola</name>
    <dbReference type="NCBI Taxonomy" id="47917"/>
    <lineage>
        <taxon>Bacteria</taxon>
        <taxon>Pseudomonadati</taxon>
        <taxon>Pseudomonadota</taxon>
        <taxon>Gammaproteobacteria</taxon>
        <taxon>Enterobacterales</taxon>
        <taxon>Yersiniaceae</taxon>
        <taxon>Serratia</taxon>
    </lineage>
</organism>
<keyword evidence="3 8" id="KW-0812">Transmembrane</keyword>
<keyword evidence="5" id="KW-0406">Ion transport</keyword>
<evidence type="ECO:0000256" key="3">
    <source>
        <dbReference type="ARBA" id="ARBA00022692"/>
    </source>
</evidence>
<evidence type="ECO:0000256" key="5">
    <source>
        <dbReference type="ARBA" id="ARBA00023065"/>
    </source>
</evidence>
<keyword evidence="7" id="KW-0407">Ion channel</keyword>
<dbReference type="GO" id="GO:0008076">
    <property type="term" value="C:voltage-gated potassium channel complex"/>
    <property type="evidence" value="ECO:0007669"/>
    <property type="project" value="InterPro"/>
</dbReference>
<keyword evidence="4 8" id="KW-1133">Transmembrane helix</keyword>
<evidence type="ECO:0000256" key="8">
    <source>
        <dbReference type="SAM" id="Phobius"/>
    </source>
</evidence>
<comment type="subcellular location">
    <subcellularLocation>
        <location evidence="1">Membrane</location>
        <topology evidence="1">Multi-pass membrane protein</topology>
    </subcellularLocation>
</comment>
<dbReference type="Pfam" id="PF07885">
    <property type="entry name" value="Ion_trans_2"/>
    <property type="match status" value="1"/>
</dbReference>
<reference evidence="10" key="1">
    <citation type="submission" date="2019-05" db="EMBL/GenBank/DDBJ databases">
        <authorList>
            <consortium name="Pathogen Informatics"/>
        </authorList>
    </citation>
    <scope>NUCLEOTIDE SEQUENCE [LARGE SCALE GENOMIC DNA]</scope>
    <source>
        <strain evidence="10">NCTC12965</strain>
    </source>
</reference>
<evidence type="ECO:0000313" key="10">
    <source>
        <dbReference type="EMBL" id="VTR29298.1"/>
    </source>
</evidence>
<dbReference type="PANTHER" id="PTHR11537:SF254">
    <property type="entry name" value="POTASSIUM VOLTAGE-GATED CHANNEL PROTEIN SHAB"/>
    <property type="match status" value="1"/>
</dbReference>
<evidence type="ECO:0000259" key="9">
    <source>
        <dbReference type="Pfam" id="PF07885"/>
    </source>
</evidence>
<dbReference type="SUPFAM" id="SSF81324">
    <property type="entry name" value="Voltage-gated potassium channels"/>
    <property type="match status" value="1"/>
</dbReference>
<name>A0A4V6KPE8_SERFO</name>
<evidence type="ECO:0000256" key="4">
    <source>
        <dbReference type="ARBA" id="ARBA00022989"/>
    </source>
</evidence>
<evidence type="ECO:0000256" key="1">
    <source>
        <dbReference type="ARBA" id="ARBA00004141"/>
    </source>
</evidence>
<dbReference type="EMBL" id="CABEEZ010000064">
    <property type="protein sequence ID" value="VTR29298.1"/>
    <property type="molecule type" value="Genomic_DNA"/>
</dbReference>
<gene>
    <name evidence="10" type="ORF">NCTC12965_02853</name>
</gene>
<dbReference type="GO" id="GO:0005249">
    <property type="term" value="F:voltage-gated potassium channel activity"/>
    <property type="evidence" value="ECO:0007669"/>
    <property type="project" value="InterPro"/>
</dbReference>
<dbReference type="InterPro" id="IPR028325">
    <property type="entry name" value="VG_K_chnl"/>
</dbReference>
<sequence>MYWAVVTLTTVGYGDIVPHTALGRMLASVLILVGYSIIAVPTGILTAYMSQEMRRYRGRAPLCAMRLWWA</sequence>
<accession>A0A4V6KPE8</accession>
<dbReference type="AlphaFoldDB" id="A0A4V6KPE8"/>
<dbReference type="Gene3D" id="1.10.287.70">
    <property type="match status" value="1"/>
</dbReference>
<protein>
    <submittedName>
        <fullName evidence="10">MlotiK1 channel</fullName>
    </submittedName>
</protein>